<evidence type="ECO:0000256" key="3">
    <source>
        <dbReference type="ARBA" id="ARBA00022723"/>
    </source>
</evidence>
<dbReference type="InterPro" id="IPR051323">
    <property type="entry name" value="AtsK-like"/>
</dbReference>
<evidence type="ECO:0000256" key="2">
    <source>
        <dbReference type="ARBA" id="ARBA00005896"/>
    </source>
</evidence>
<evidence type="ECO:0000313" key="8">
    <source>
        <dbReference type="EMBL" id="MFD1810920.1"/>
    </source>
</evidence>
<comment type="similarity">
    <text evidence="2">Belongs to the TfdA dioxygenase family.</text>
</comment>
<keyword evidence="6" id="KW-0408">Iron</keyword>
<comment type="cofactor">
    <cofactor evidence="1">
        <name>Fe(2+)</name>
        <dbReference type="ChEBI" id="CHEBI:29033"/>
    </cofactor>
</comment>
<dbReference type="Proteomes" id="UP001597286">
    <property type="component" value="Unassembled WGS sequence"/>
</dbReference>
<dbReference type="GO" id="GO:0051213">
    <property type="term" value="F:dioxygenase activity"/>
    <property type="evidence" value="ECO:0007669"/>
    <property type="project" value="UniProtKB-KW"/>
</dbReference>
<dbReference type="InterPro" id="IPR003819">
    <property type="entry name" value="TauD/TfdA-like"/>
</dbReference>
<feature type="domain" description="TauD/TfdA-like" evidence="7">
    <location>
        <begin position="13"/>
        <end position="283"/>
    </location>
</feature>
<keyword evidence="3" id="KW-0479">Metal-binding</keyword>
<dbReference type="SUPFAM" id="SSF51197">
    <property type="entry name" value="Clavaminate synthase-like"/>
    <property type="match status" value="1"/>
</dbReference>
<gene>
    <name evidence="8" type="ORF">ACFSJG_01730</name>
</gene>
<organism evidence="8 9">
    <name type="scientific">Rhodococcus gannanensis</name>
    <dbReference type="NCBI Taxonomy" id="1960308"/>
    <lineage>
        <taxon>Bacteria</taxon>
        <taxon>Bacillati</taxon>
        <taxon>Actinomycetota</taxon>
        <taxon>Actinomycetes</taxon>
        <taxon>Mycobacteriales</taxon>
        <taxon>Nocardiaceae</taxon>
        <taxon>Rhodococcus</taxon>
    </lineage>
</organism>
<name>A0ABW4NXK0_9NOCA</name>
<accession>A0ABW4NXK0</accession>
<dbReference type="PANTHER" id="PTHR30468">
    <property type="entry name" value="ALPHA-KETOGLUTARATE-DEPENDENT SULFONATE DIOXYGENASE"/>
    <property type="match status" value="1"/>
</dbReference>
<sequence>MTAVADPATSVRVAPIAGHIGAEIDGVDLRADLDAAVVTRLRAALLEYKVLFFRNQPLTHEDQIRFTRHFGRITNSHPYNYDPEAAHKEILEVDSRKYAVRAGTRKYSYANFWHSDISALVNPPAITFLRSEQVPGVGGDTTWTDLGAAYTNLPDSLKQLLDGLRAEHRFGGRTPRWASGSQSEQHVTEEPYVTEHPVVRVHPETGERGLFVTPGFTSRILGVSPRQSDRLLDLLFEEITNPAYSVRVRWEDDSIGVWDNRITAHQAPTDLDHLDVVRVLHRTTVEGDVPVGPDGVRSVSVVGAPFFGND</sequence>
<protein>
    <submittedName>
        <fullName evidence="8">TauD/TfdA dioxygenase family protein</fullName>
    </submittedName>
</protein>
<dbReference type="RefSeq" id="WP_378483471.1">
    <property type="nucleotide sequence ID" value="NZ_JBHUFB010000002.1"/>
</dbReference>
<reference evidence="9" key="1">
    <citation type="journal article" date="2019" name="Int. J. Syst. Evol. Microbiol.">
        <title>The Global Catalogue of Microorganisms (GCM) 10K type strain sequencing project: providing services to taxonomists for standard genome sequencing and annotation.</title>
        <authorList>
            <consortium name="The Broad Institute Genomics Platform"/>
            <consortium name="The Broad Institute Genome Sequencing Center for Infectious Disease"/>
            <person name="Wu L."/>
            <person name="Ma J."/>
        </authorList>
    </citation>
    <scope>NUCLEOTIDE SEQUENCE [LARGE SCALE GENOMIC DNA]</scope>
    <source>
        <strain evidence="9">DT72</strain>
    </source>
</reference>
<comment type="caution">
    <text evidence="8">The sequence shown here is derived from an EMBL/GenBank/DDBJ whole genome shotgun (WGS) entry which is preliminary data.</text>
</comment>
<dbReference type="PANTHER" id="PTHR30468:SF5">
    <property type="entry name" value="ALPHA-KETOGLUTARATE-DEPENDENT SULFATE ESTER DIOXYGENASE"/>
    <property type="match status" value="1"/>
</dbReference>
<keyword evidence="9" id="KW-1185">Reference proteome</keyword>
<evidence type="ECO:0000256" key="6">
    <source>
        <dbReference type="ARBA" id="ARBA00023004"/>
    </source>
</evidence>
<dbReference type="InterPro" id="IPR042098">
    <property type="entry name" value="TauD-like_sf"/>
</dbReference>
<keyword evidence="5" id="KW-0560">Oxidoreductase</keyword>
<proteinExistence type="inferred from homology"/>
<evidence type="ECO:0000259" key="7">
    <source>
        <dbReference type="Pfam" id="PF02668"/>
    </source>
</evidence>
<evidence type="ECO:0000256" key="1">
    <source>
        <dbReference type="ARBA" id="ARBA00001954"/>
    </source>
</evidence>
<evidence type="ECO:0000256" key="5">
    <source>
        <dbReference type="ARBA" id="ARBA00023002"/>
    </source>
</evidence>
<dbReference type="Gene3D" id="3.60.130.10">
    <property type="entry name" value="Clavaminate synthase-like"/>
    <property type="match status" value="1"/>
</dbReference>
<dbReference type="EMBL" id="JBHUFB010000002">
    <property type="protein sequence ID" value="MFD1810920.1"/>
    <property type="molecule type" value="Genomic_DNA"/>
</dbReference>
<evidence type="ECO:0000256" key="4">
    <source>
        <dbReference type="ARBA" id="ARBA00022964"/>
    </source>
</evidence>
<keyword evidence="4 8" id="KW-0223">Dioxygenase</keyword>
<evidence type="ECO:0000313" key="9">
    <source>
        <dbReference type="Proteomes" id="UP001597286"/>
    </source>
</evidence>
<dbReference type="Pfam" id="PF02668">
    <property type="entry name" value="TauD"/>
    <property type="match status" value="1"/>
</dbReference>